<keyword evidence="5" id="KW-1003">Cell membrane</keyword>
<dbReference type="Pfam" id="PF00528">
    <property type="entry name" value="BPD_transp_1"/>
    <property type="match status" value="1"/>
</dbReference>
<dbReference type="InterPro" id="IPR035906">
    <property type="entry name" value="MetI-like_sf"/>
</dbReference>
<dbReference type="NCBIfam" id="TIGR01726">
    <property type="entry name" value="HEQRo_perm_3TM"/>
    <property type="match status" value="1"/>
</dbReference>
<dbReference type="GO" id="GO:0006865">
    <property type="term" value="P:amino acid transport"/>
    <property type="evidence" value="ECO:0007669"/>
    <property type="project" value="UniProtKB-KW"/>
</dbReference>
<dbReference type="RefSeq" id="WP_093255217.1">
    <property type="nucleotide sequence ID" value="NZ_FNQM01000013.1"/>
</dbReference>
<proteinExistence type="inferred from homology"/>
<keyword evidence="8 10" id="KW-1133">Transmembrane helix</keyword>
<evidence type="ECO:0000256" key="3">
    <source>
        <dbReference type="ARBA" id="ARBA00010072"/>
    </source>
</evidence>
<evidence type="ECO:0000313" key="12">
    <source>
        <dbReference type="EMBL" id="SEA83370.1"/>
    </source>
</evidence>
<evidence type="ECO:0000256" key="7">
    <source>
        <dbReference type="ARBA" id="ARBA00022970"/>
    </source>
</evidence>
<feature type="transmembrane region" description="Helical" evidence="10">
    <location>
        <begin position="92"/>
        <end position="111"/>
    </location>
</feature>
<feature type="transmembrane region" description="Helical" evidence="10">
    <location>
        <begin position="192"/>
        <end position="211"/>
    </location>
</feature>
<keyword evidence="9 10" id="KW-0472">Membrane</keyword>
<reference evidence="12 13" key="1">
    <citation type="submission" date="2016-10" db="EMBL/GenBank/DDBJ databases">
        <authorList>
            <person name="de Groot N.N."/>
        </authorList>
    </citation>
    <scope>NUCLEOTIDE SEQUENCE [LARGE SCALE GENOMIC DNA]</scope>
    <source>
        <strain evidence="12 13">DSM 15345</strain>
    </source>
</reference>
<dbReference type="AlphaFoldDB" id="A0A1H4EFL5"/>
<evidence type="ECO:0000256" key="6">
    <source>
        <dbReference type="ARBA" id="ARBA00022692"/>
    </source>
</evidence>
<feature type="transmembrane region" description="Helical" evidence="10">
    <location>
        <begin position="58"/>
        <end position="80"/>
    </location>
</feature>
<dbReference type="PANTHER" id="PTHR30614">
    <property type="entry name" value="MEMBRANE COMPONENT OF AMINO ACID ABC TRANSPORTER"/>
    <property type="match status" value="1"/>
</dbReference>
<evidence type="ECO:0000259" key="11">
    <source>
        <dbReference type="PROSITE" id="PS50928"/>
    </source>
</evidence>
<feature type="transmembrane region" description="Helical" evidence="10">
    <location>
        <begin position="139"/>
        <end position="158"/>
    </location>
</feature>
<dbReference type="InterPro" id="IPR043429">
    <property type="entry name" value="ArtM/GltK/GlnP/TcyL/YhdX-like"/>
</dbReference>
<dbReference type="Gene3D" id="1.10.3720.10">
    <property type="entry name" value="MetI-like"/>
    <property type="match status" value="1"/>
</dbReference>
<dbReference type="GO" id="GO:0022857">
    <property type="term" value="F:transmembrane transporter activity"/>
    <property type="evidence" value="ECO:0007669"/>
    <property type="project" value="InterPro"/>
</dbReference>
<accession>A0A1H4EFL5</accession>
<evidence type="ECO:0000256" key="10">
    <source>
        <dbReference type="RuleBase" id="RU363032"/>
    </source>
</evidence>
<protein>
    <submittedName>
        <fullName evidence="12">Amino acid ABC transporter membrane protein 1, PAAT family</fullName>
    </submittedName>
</protein>
<comment type="similarity">
    <text evidence="3">Belongs to the binding-protein-dependent transport system permease family. HisMQ subfamily.</text>
</comment>
<sequence>MIDYHFDWTVITRNAGFLADALLLGLGLAVASLAIGCLIGLLAAYARLSRWRLLSGAVWIYVELIRCIPLLLLIFFLYFGLPELGVRFLDKFETFVAALSIYAGAYMCEVFRAGLESIPRQYVEASKAIGLRPWQRQRYVVLPVMFRITLPSISNNLISLFKDTSLAAAIAVPELTFAARQINANTFRVMEAWLTASALYLLTAYAIAIALRQVERRYAAIR</sequence>
<dbReference type="Proteomes" id="UP000198703">
    <property type="component" value="Unassembled WGS sequence"/>
</dbReference>
<evidence type="ECO:0000256" key="2">
    <source>
        <dbReference type="ARBA" id="ARBA00004429"/>
    </source>
</evidence>
<evidence type="ECO:0000256" key="1">
    <source>
        <dbReference type="ARBA" id="ARBA00003159"/>
    </source>
</evidence>
<dbReference type="PROSITE" id="PS50928">
    <property type="entry name" value="ABC_TM1"/>
    <property type="match status" value="1"/>
</dbReference>
<feature type="domain" description="ABC transmembrane type-1" evidence="11">
    <location>
        <begin position="18"/>
        <end position="211"/>
    </location>
</feature>
<dbReference type="InterPro" id="IPR010065">
    <property type="entry name" value="AA_ABC_transptr_permease_3TM"/>
</dbReference>
<dbReference type="GO" id="GO:0043190">
    <property type="term" value="C:ATP-binding cassette (ABC) transporter complex"/>
    <property type="evidence" value="ECO:0007669"/>
    <property type="project" value="InterPro"/>
</dbReference>
<keyword evidence="4 10" id="KW-0813">Transport</keyword>
<comment type="function">
    <text evidence="1">Part of the binding-protein-dependent transport system for glutamine; probably responsible for the translocation of the substrate across the membrane.</text>
</comment>
<keyword evidence="13" id="KW-1185">Reference proteome</keyword>
<gene>
    <name evidence="12" type="ORF">SAMN05444370_11383</name>
</gene>
<keyword evidence="7" id="KW-0029">Amino-acid transport</keyword>
<feature type="transmembrane region" description="Helical" evidence="10">
    <location>
        <begin position="22"/>
        <end position="46"/>
    </location>
</feature>
<dbReference type="CDD" id="cd06261">
    <property type="entry name" value="TM_PBP2"/>
    <property type="match status" value="1"/>
</dbReference>
<dbReference type="STRING" id="89524.SAMN05444370_11383"/>
<comment type="subcellular location">
    <subcellularLocation>
        <location evidence="2">Cell inner membrane</location>
        <topology evidence="2">Multi-pass membrane protein</topology>
    </subcellularLocation>
    <subcellularLocation>
        <location evidence="10">Cell membrane</location>
        <topology evidence="10">Multi-pass membrane protein</topology>
    </subcellularLocation>
</comment>
<dbReference type="OrthoDB" id="9814550at2"/>
<evidence type="ECO:0000256" key="8">
    <source>
        <dbReference type="ARBA" id="ARBA00022989"/>
    </source>
</evidence>
<dbReference type="SUPFAM" id="SSF161098">
    <property type="entry name" value="MetI-like"/>
    <property type="match status" value="1"/>
</dbReference>
<evidence type="ECO:0000256" key="9">
    <source>
        <dbReference type="ARBA" id="ARBA00023136"/>
    </source>
</evidence>
<dbReference type="EMBL" id="FNQM01000013">
    <property type="protein sequence ID" value="SEA83370.1"/>
    <property type="molecule type" value="Genomic_DNA"/>
</dbReference>
<organism evidence="12 13">
    <name type="scientific">Rubrimonas cliftonensis</name>
    <dbReference type="NCBI Taxonomy" id="89524"/>
    <lineage>
        <taxon>Bacteria</taxon>
        <taxon>Pseudomonadati</taxon>
        <taxon>Pseudomonadota</taxon>
        <taxon>Alphaproteobacteria</taxon>
        <taxon>Rhodobacterales</taxon>
        <taxon>Paracoccaceae</taxon>
        <taxon>Rubrimonas</taxon>
    </lineage>
</organism>
<evidence type="ECO:0000313" key="13">
    <source>
        <dbReference type="Proteomes" id="UP000198703"/>
    </source>
</evidence>
<dbReference type="PANTHER" id="PTHR30614:SF20">
    <property type="entry name" value="GLUTAMINE TRANSPORT SYSTEM PERMEASE PROTEIN GLNP"/>
    <property type="match status" value="1"/>
</dbReference>
<evidence type="ECO:0000256" key="5">
    <source>
        <dbReference type="ARBA" id="ARBA00022475"/>
    </source>
</evidence>
<keyword evidence="6 10" id="KW-0812">Transmembrane</keyword>
<dbReference type="InterPro" id="IPR000515">
    <property type="entry name" value="MetI-like"/>
</dbReference>
<evidence type="ECO:0000256" key="4">
    <source>
        <dbReference type="ARBA" id="ARBA00022448"/>
    </source>
</evidence>
<name>A0A1H4EFL5_9RHOB</name>